<dbReference type="Gene3D" id="2.60.120.260">
    <property type="entry name" value="Galactose-binding domain-like"/>
    <property type="match status" value="2"/>
</dbReference>
<dbReference type="RefSeq" id="WP_012919767.1">
    <property type="nucleotide sequence ID" value="NC_013729.1"/>
</dbReference>
<proteinExistence type="inferred from homology"/>
<dbReference type="HOGENOM" id="CLU_007853_7_2_11"/>
<feature type="domain" description="Beta-galactosidase galactose-binding" evidence="7">
    <location>
        <begin position="496"/>
        <end position="554"/>
    </location>
</feature>
<evidence type="ECO:0000313" key="8">
    <source>
        <dbReference type="EMBL" id="ADB31211.1"/>
    </source>
</evidence>
<comment type="similarity">
    <text evidence="1">Belongs to the glycosyl hydrolase 35 family.</text>
</comment>
<evidence type="ECO:0000256" key="1">
    <source>
        <dbReference type="ARBA" id="ARBA00009809"/>
    </source>
</evidence>
<dbReference type="OrthoDB" id="9813184at2"/>
<feature type="domain" description="Beta-galactosidase 1-like first all-beta" evidence="6">
    <location>
        <begin position="380"/>
        <end position="474"/>
    </location>
</feature>
<dbReference type="SUPFAM" id="SSF49785">
    <property type="entry name" value="Galactose-binding domain-like"/>
    <property type="match status" value="1"/>
</dbReference>
<dbReference type="Pfam" id="PF21317">
    <property type="entry name" value="BetaGal_ABD_1"/>
    <property type="match status" value="1"/>
</dbReference>
<dbReference type="Gene3D" id="3.20.20.80">
    <property type="entry name" value="Glycosidases"/>
    <property type="match status" value="1"/>
</dbReference>
<dbReference type="STRING" id="479435.Kfla_2129"/>
<evidence type="ECO:0000259" key="7">
    <source>
        <dbReference type="Pfam" id="PF21467"/>
    </source>
</evidence>
<protein>
    <submittedName>
        <fullName evidence="8">Beta-galactosidase</fullName>
        <ecNumber evidence="8">3.2.1.23</ecNumber>
    </submittedName>
</protein>
<dbReference type="KEGG" id="kfl:Kfla_2129"/>
<keyword evidence="2 8" id="KW-0378">Hydrolase</keyword>
<dbReference type="AlphaFoldDB" id="D2PS87"/>
<evidence type="ECO:0000313" key="9">
    <source>
        <dbReference type="Proteomes" id="UP000007967"/>
    </source>
</evidence>
<dbReference type="InterPro" id="IPR026283">
    <property type="entry name" value="B-gal_1-like"/>
</dbReference>
<dbReference type="eggNOG" id="COG1874">
    <property type="taxonomic scope" value="Bacteria"/>
</dbReference>
<evidence type="ECO:0000256" key="4">
    <source>
        <dbReference type="PIRSR" id="PIRSR006336-1"/>
    </source>
</evidence>
<keyword evidence="3 8" id="KW-0326">Glycosidase</keyword>
<dbReference type="InterPro" id="IPR031330">
    <property type="entry name" value="Gly_Hdrlase_35_cat"/>
</dbReference>
<dbReference type="PIRSF" id="PIRSF006336">
    <property type="entry name" value="B-gal"/>
    <property type="match status" value="1"/>
</dbReference>
<dbReference type="EC" id="3.2.1.23" evidence="8"/>
<dbReference type="InterPro" id="IPR008979">
    <property type="entry name" value="Galactose-bd-like_sf"/>
</dbReference>
<dbReference type="EMBL" id="CP001736">
    <property type="protein sequence ID" value="ADB31211.1"/>
    <property type="molecule type" value="Genomic_DNA"/>
</dbReference>
<dbReference type="InterPro" id="IPR048912">
    <property type="entry name" value="BetaGal1-like_ABD1"/>
</dbReference>
<dbReference type="InterPro" id="IPR001944">
    <property type="entry name" value="Glycoside_Hdrlase_35"/>
</dbReference>
<dbReference type="SUPFAM" id="SSF51445">
    <property type="entry name" value="(Trans)glycosidases"/>
    <property type="match status" value="1"/>
</dbReference>
<dbReference type="GO" id="GO:0005975">
    <property type="term" value="P:carbohydrate metabolic process"/>
    <property type="evidence" value="ECO:0007669"/>
    <property type="project" value="InterPro"/>
</dbReference>
<dbReference type="GO" id="GO:0004565">
    <property type="term" value="F:beta-galactosidase activity"/>
    <property type="evidence" value="ECO:0007669"/>
    <property type="project" value="UniProtKB-EC"/>
</dbReference>
<evidence type="ECO:0000256" key="2">
    <source>
        <dbReference type="ARBA" id="ARBA00022801"/>
    </source>
</evidence>
<keyword evidence="9" id="KW-1185">Reference proteome</keyword>
<feature type="active site" description="Nucleophile" evidence="4">
    <location>
        <position position="234"/>
    </location>
</feature>
<evidence type="ECO:0000259" key="5">
    <source>
        <dbReference type="Pfam" id="PF01301"/>
    </source>
</evidence>
<dbReference type="PANTHER" id="PTHR23421">
    <property type="entry name" value="BETA-GALACTOSIDASE RELATED"/>
    <property type="match status" value="1"/>
</dbReference>
<accession>D2PS87</accession>
<dbReference type="InterPro" id="IPR017853">
    <property type="entry name" value="GH"/>
</dbReference>
<dbReference type="Proteomes" id="UP000007967">
    <property type="component" value="Chromosome"/>
</dbReference>
<dbReference type="InterPro" id="IPR019801">
    <property type="entry name" value="Glyco_hydro_35_CS"/>
</dbReference>
<gene>
    <name evidence="8" type="ordered locus">Kfla_2129</name>
</gene>
<dbReference type="PRINTS" id="PR00742">
    <property type="entry name" value="GLHYDRLASE35"/>
</dbReference>
<dbReference type="Pfam" id="PF21467">
    <property type="entry name" value="BetaGal_gal-bd"/>
    <property type="match status" value="1"/>
</dbReference>
<name>D2PS87_KRIFD</name>
<reference evidence="8 9" key="2">
    <citation type="journal article" date="2010" name="Stand. Genomic Sci.">
        <title>Complete genome sequence of Kribbella flavida type strain (IFO 14399).</title>
        <authorList>
            <person name="Pukall R."/>
            <person name="Lapidus A."/>
            <person name="Glavina Del Rio T."/>
            <person name="Copeland A."/>
            <person name="Tice H."/>
            <person name="Cheng J.-F."/>
            <person name="Lucas S."/>
            <person name="Chen F."/>
            <person name="Nolan M."/>
            <person name="LaButti K."/>
            <person name="Pati A."/>
            <person name="Ivanova N."/>
            <person name="Mavrommatis K."/>
            <person name="Mikhailova N."/>
            <person name="Pitluck S."/>
            <person name="Bruce D."/>
            <person name="Goodwin L."/>
            <person name="Land M."/>
            <person name="Hauser L."/>
            <person name="Chang Y.-J."/>
            <person name="Jeffries C.D."/>
            <person name="Chen A."/>
            <person name="Palaniappan K."/>
            <person name="Chain P."/>
            <person name="Rohde M."/>
            <person name="Goeker M."/>
            <person name="Bristow J."/>
            <person name="Eisen J.A."/>
            <person name="Markowitz V."/>
            <person name="Hugenholtz P."/>
            <person name="Kyrpides N.C."/>
            <person name="Klenk H.-P."/>
            <person name="Brettin T."/>
        </authorList>
    </citation>
    <scope>NUCLEOTIDE SEQUENCE [LARGE SCALE GENOMIC DNA]</scope>
    <source>
        <strain evidence="9">DSM 17836 / JCM 10339 / NBRC 14399</strain>
    </source>
</reference>
<feature type="domain" description="Glycoside hydrolase 35 catalytic" evidence="5">
    <location>
        <begin position="11"/>
        <end position="324"/>
    </location>
</feature>
<evidence type="ECO:0000259" key="6">
    <source>
        <dbReference type="Pfam" id="PF21317"/>
    </source>
</evidence>
<dbReference type="PROSITE" id="PS01182">
    <property type="entry name" value="GLYCOSYL_HYDROL_F35"/>
    <property type="match status" value="1"/>
</dbReference>
<feature type="active site" description="Proton donor" evidence="4">
    <location>
        <position position="158"/>
    </location>
</feature>
<dbReference type="CAZy" id="GH35">
    <property type="family name" value="Glycoside Hydrolase Family 35"/>
</dbReference>
<reference evidence="9" key="1">
    <citation type="submission" date="2009-09" db="EMBL/GenBank/DDBJ databases">
        <title>The complete genome of Kribbella flavida DSM 17836.</title>
        <authorList>
            <consortium name="US DOE Joint Genome Institute (JGI-PGF)"/>
            <person name="Lucas S."/>
            <person name="Copeland A."/>
            <person name="Lapidus A."/>
            <person name="Glavina del Rio T."/>
            <person name="Dalin E."/>
            <person name="Tice H."/>
            <person name="Bruce D."/>
            <person name="Goodwin L."/>
            <person name="Pitluck S."/>
            <person name="Kyrpides N."/>
            <person name="Mavromatis K."/>
            <person name="Ivanova N."/>
            <person name="Saunders E."/>
            <person name="Brettin T."/>
            <person name="Detter J.C."/>
            <person name="Han C."/>
            <person name="Larimer F."/>
            <person name="Land M."/>
            <person name="Hauser L."/>
            <person name="Markowitz V."/>
            <person name="Cheng J.-F."/>
            <person name="Hugenholtz P."/>
            <person name="Woyke T."/>
            <person name="Wu D."/>
            <person name="Pukall R."/>
            <person name="Klenk H.-P."/>
            <person name="Eisen J.A."/>
        </authorList>
    </citation>
    <scope>NUCLEOTIDE SEQUENCE [LARGE SCALE GENOMIC DNA]</scope>
    <source>
        <strain evidence="9">DSM 17836 / JCM 10339 / NBRC 14399</strain>
    </source>
</reference>
<organism evidence="8 9">
    <name type="scientific">Kribbella flavida (strain DSM 17836 / JCM 10339 / NBRC 14399)</name>
    <dbReference type="NCBI Taxonomy" id="479435"/>
    <lineage>
        <taxon>Bacteria</taxon>
        <taxon>Bacillati</taxon>
        <taxon>Actinomycetota</taxon>
        <taxon>Actinomycetes</taxon>
        <taxon>Propionibacteriales</taxon>
        <taxon>Kribbellaceae</taxon>
        <taxon>Kribbella</taxon>
    </lineage>
</organism>
<sequence>MSDFAIGESDFLLDGEPFRILSGALHYFRVHPDLWADRIDKARRMGLNTIETYVPWNAHSPRRGVFDTDGMLDLGRFLEQVAAAGLYAIVRPGPYICAEWDNGGLPAWLFQEPGVGVRRYEPRFLAAVEQYLEQVLDLVRPLQVDQGGPVLLLQVENEYGAFGNDPEYLEAVAGMIRKAGITVPLVTVDQPTGEMLAAGGLDGVLRTGSFGSRSAERLATLREHQPTGPLMCMEFWDGWFDHWGGPHHTTSVEDAARELDALLAAGASVNIYMFHGGTNFGLTSGADDKGVFRPTVTSYDYDAPLDEAGRPTAKYHAFREVLSRYSTVSAEAPPAVAAPAPQFSVPLGEPVRLLTDPAVWGPASRHATMPTLDDLGARLALFRTELDGDGPVLLSIGEVRDRALVFLDGDPVGVLERDHRDRALMLPRGRGRLEIVVEDQGRVNYGPRIGEVKGLLGDVQLGPDLLTDWSAWTIDLDAVPALWDSAAPATGPGVGPTAWRTSFAAEHPVDHFLGTDAWGKGIAWVNGFCLGRYWHRGPQHTLYVPAPLIRSGDNDLVVLELETMADPTAHFVPDLSLGPVES</sequence>
<dbReference type="InterPro" id="IPR048913">
    <property type="entry name" value="BetaGal_gal-bd"/>
</dbReference>
<dbReference type="Pfam" id="PF01301">
    <property type="entry name" value="Glyco_hydro_35"/>
    <property type="match status" value="1"/>
</dbReference>
<evidence type="ECO:0000256" key="3">
    <source>
        <dbReference type="ARBA" id="ARBA00023295"/>
    </source>
</evidence>